<evidence type="ECO:0000313" key="3">
    <source>
        <dbReference type="EMBL" id="EMA03941.1"/>
    </source>
</evidence>
<evidence type="ECO:0000313" key="2">
    <source>
        <dbReference type="EMBL" id="AHZ21481.1"/>
    </source>
</evidence>
<dbReference type="EMBL" id="AOLO01000003">
    <property type="protein sequence ID" value="EMA03941.1"/>
    <property type="molecule type" value="Genomic_DNA"/>
</dbReference>
<dbReference type="Proteomes" id="UP000011603">
    <property type="component" value="Unassembled WGS sequence"/>
</dbReference>
<sequence length="163" mass="17970">MTFMVPFDGSSLARAALVRATEYAEALDESVVVVSVIPDDEVYLRQQGWTQSEETFDIESVVESLREEVTELSPDATFRYERTTSSSPQSIAREIRAAAADIRPTVVFLGSENVGEIVTPVSSVGGEVAANVEYDVYIVRHWSQTTVSGLEPQLEQYPTTEES</sequence>
<organism evidence="3 5">
    <name type="scientific">Haloferax mediterranei (strain ATCC 33500 / DSM 1411 / JCM 8866 / NBRC 14739 / NCIMB 2177 / R-4)</name>
    <name type="common">Halobacterium mediterranei</name>
    <dbReference type="NCBI Taxonomy" id="523841"/>
    <lineage>
        <taxon>Archaea</taxon>
        <taxon>Methanobacteriati</taxon>
        <taxon>Methanobacteriota</taxon>
        <taxon>Stenosarchaea group</taxon>
        <taxon>Halobacteria</taxon>
        <taxon>Halobacteriales</taxon>
        <taxon>Haloferacaceae</taxon>
        <taxon>Haloferax</taxon>
    </lineage>
</organism>
<accession>M0J4R0</accession>
<evidence type="ECO:0000313" key="7">
    <source>
        <dbReference type="Proteomes" id="UP000299011"/>
    </source>
</evidence>
<evidence type="ECO:0000313" key="5">
    <source>
        <dbReference type="Proteomes" id="UP000011603"/>
    </source>
</evidence>
<dbReference type="Proteomes" id="UP000027075">
    <property type="component" value="Chromosome"/>
</dbReference>
<dbReference type="GeneID" id="40156804"/>
<dbReference type="InterPro" id="IPR006016">
    <property type="entry name" value="UspA"/>
</dbReference>
<protein>
    <submittedName>
        <fullName evidence="3">Universal stress protein</fullName>
    </submittedName>
</protein>
<reference evidence="3 5" key="1">
    <citation type="journal article" date="2014" name="PLoS Genet.">
        <title>Phylogenetically driven sequencing of extremely halophilic archaea reveals strategies for static and dynamic osmo-response.</title>
        <authorList>
            <person name="Becker E.A."/>
            <person name="Seitzer P.M."/>
            <person name="Tritt A."/>
            <person name="Larsen D."/>
            <person name="Krusor M."/>
            <person name="Yao A.I."/>
            <person name="Wu D."/>
            <person name="Madern D."/>
            <person name="Eisen J.A."/>
            <person name="Darling A.E."/>
            <person name="Facciotti M.T."/>
        </authorList>
    </citation>
    <scope>NUCLEOTIDE SEQUENCE [LARGE SCALE GENOMIC DNA]</scope>
    <source>
        <strain evidence="3">ATCC 33500</strain>
        <strain evidence="5">ATCC 33500 / DSM 1411 / JCM 8866 / NBRC 14739 / NCIMB 2177 / R-4</strain>
    </source>
</reference>
<dbReference type="SUPFAM" id="SSF52402">
    <property type="entry name" value="Adenine nucleotide alpha hydrolases-like"/>
    <property type="match status" value="1"/>
</dbReference>
<evidence type="ECO:0000259" key="1">
    <source>
        <dbReference type="Pfam" id="PF00582"/>
    </source>
</evidence>
<name>M0J4R0_HALMT</name>
<dbReference type="PATRIC" id="fig|523841.21.peg.658"/>
<evidence type="ECO:0000313" key="4">
    <source>
        <dbReference type="EMBL" id="QCQ75626.1"/>
    </source>
</evidence>
<reference evidence="2 6" key="2">
    <citation type="submission" date="2014-04" db="EMBL/GenBank/DDBJ databases">
        <title>Transcriptional profiles of Haloferax mediterranei on the basis of nitrogen availability.</title>
        <authorList>
            <person name="Bautista V."/>
        </authorList>
    </citation>
    <scope>NUCLEOTIDE SEQUENCE [LARGE SCALE GENOMIC DNA]</scope>
    <source>
        <strain evidence="2">ATCC 33500</strain>
        <strain evidence="6">ATCC 33500 / DSM 1411 / JCM 8866 / NBRC 14739 / NCIMB 2177 / R-4</strain>
    </source>
</reference>
<keyword evidence="5" id="KW-1185">Reference proteome</keyword>
<dbReference type="Proteomes" id="UP000299011">
    <property type="component" value="Chromosome"/>
</dbReference>
<dbReference type="OrthoDB" id="193961at2157"/>
<dbReference type="EMBL" id="CP039139">
    <property type="protein sequence ID" value="QCQ75626.1"/>
    <property type="molecule type" value="Genomic_DNA"/>
</dbReference>
<dbReference type="PaxDb" id="523841-HFX_1449"/>
<dbReference type="AlphaFoldDB" id="M0J4R0"/>
<reference evidence="4 7" key="3">
    <citation type="submission" date="2019-04" db="EMBL/GenBank/DDBJ databases">
        <title>Methylomes of two halophilic Archaea, Haloarcula marismortui and Haloferax mediterranei.</title>
        <authorList>
            <person name="DasSarma S."/>
            <person name="DasSarma P."/>
            <person name="DasSarma S."/>
            <person name="Fomenkov A."/>
            <person name="Vincze T."/>
            <person name="Anton B.P."/>
            <person name="Roberts R.J."/>
        </authorList>
    </citation>
    <scope>NUCLEOTIDE SEQUENCE [LARGE SCALE GENOMIC DNA]</scope>
    <source>
        <strain evidence="4">ATCC 33500</strain>
        <strain evidence="7">ATCC 33500 / DSM 1411 / JCM 8866 / NBRC 14739 / NCIMB 2177 / R-4</strain>
    </source>
</reference>
<dbReference type="InterPro" id="IPR014729">
    <property type="entry name" value="Rossmann-like_a/b/a_fold"/>
</dbReference>
<gene>
    <name evidence="2" type="ORF">BM92_01910</name>
    <name evidence="3" type="ORF">C439_03248</name>
    <name evidence="4" type="ORF">E6P09_10265</name>
</gene>
<dbReference type="EMBL" id="CP007551">
    <property type="protein sequence ID" value="AHZ21481.1"/>
    <property type="molecule type" value="Genomic_DNA"/>
</dbReference>
<evidence type="ECO:0000313" key="6">
    <source>
        <dbReference type="Proteomes" id="UP000027075"/>
    </source>
</evidence>
<proteinExistence type="predicted"/>
<dbReference type="RefSeq" id="WP_004057007.1">
    <property type="nucleotide sequence ID" value="NC_017941.2"/>
</dbReference>
<dbReference type="Gene3D" id="3.40.50.620">
    <property type="entry name" value="HUPs"/>
    <property type="match status" value="1"/>
</dbReference>
<feature type="domain" description="UspA" evidence="1">
    <location>
        <begin position="2"/>
        <end position="140"/>
    </location>
</feature>
<dbReference type="Pfam" id="PF00582">
    <property type="entry name" value="Usp"/>
    <property type="match status" value="1"/>
</dbReference>